<evidence type="ECO:0000256" key="1">
    <source>
        <dbReference type="SAM" id="Phobius"/>
    </source>
</evidence>
<evidence type="ECO:0000313" key="4">
    <source>
        <dbReference type="Proteomes" id="UP001501243"/>
    </source>
</evidence>
<comment type="caution">
    <text evidence="3">The sequence shown here is derived from an EMBL/GenBank/DDBJ whole genome shotgun (WGS) entry which is preliminary data.</text>
</comment>
<sequence length="385" mass="43388">MSVSTLAANGPAAPARSLYYPALTGLRAVAAYLVFFHHFRPLALSEGWPLLLSKQLYVGVSLFFVLSGFVLTTRYQQRVQLSVRWWWAYFWQRAARIYPTYLLLNTAILARIYWPIPTGKLGNTLLLVFLSESLLRGFSNTLKYVGLPQGWSLTPEECFYVSLPFLLLLWQRRGILGAVGFALAMLSIGLLLTAVCQGRPALHGFFGTYHHLFNFTFFGRVFEFVLGVGLARWWGGRPSGEASGWPWRTLAGSLIILGTIAGLASFNSPRPWYEGTVYPPAIMLNIIVFPGGVALLLAGLLAERSWLRAWLATPLLQALGRSSYFFYLLHIGVLSLWWQGRFGWSRHVGLQFLVTVLLAELGYRFFERPVHRWLLARTRAGATSF</sequence>
<keyword evidence="1" id="KW-0472">Membrane</keyword>
<keyword evidence="4" id="KW-1185">Reference proteome</keyword>
<dbReference type="InterPro" id="IPR050879">
    <property type="entry name" value="Acyltransferase_3"/>
</dbReference>
<dbReference type="RefSeq" id="WP_208133216.1">
    <property type="nucleotide sequence ID" value="NZ_BAABGQ010000008.1"/>
</dbReference>
<keyword evidence="3" id="KW-0808">Transferase</keyword>
<proteinExistence type="predicted"/>
<dbReference type="EMBL" id="BAABGQ010000008">
    <property type="protein sequence ID" value="GAA4504163.1"/>
    <property type="molecule type" value="Genomic_DNA"/>
</dbReference>
<evidence type="ECO:0000259" key="2">
    <source>
        <dbReference type="Pfam" id="PF01757"/>
    </source>
</evidence>
<dbReference type="InterPro" id="IPR002656">
    <property type="entry name" value="Acyl_transf_3_dom"/>
</dbReference>
<protein>
    <submittedName>
        <fullName evidence="3">Acyltransferase</fullName>
    </submittedName>
</protein>
<feature type="transmembrane region" description="Helical" evidence="1">
    <location>
        <begin position="323"/>
        <end position="342"/>
    </location>
</feature>
<accession>A0ABP8QMI6</accession>
<dbReference type="PANTHER" id="PTHR23028">
    <property type="entry name" value="ACETYLTRANSFERASE"/>
    <property type="match status" value="1"/>
</dbReference>
<keyword evidence="1" id="KW-0812">Transmembrane</keyword>
<dbReference type="Pfam" id="PF01757">
    <property type="entry name" value="Acyl_transf_3"/>
    <property type="match status" value="1"/>
</dbReference>
<dbReference type="GO" id="GO:0016746">
    <property type="term" value="F:acyltransferase activity"/>
    <property type="evidence" value="ECO:0007669"/>
    <property type="project" value="UniProtKB-KW"/>
</dbReference>
<feature type="transmembrane region" description="Helical" evidence="1">
    <location>
        <begin position="56"/>
        <end position="75"/>
    </location>
</feature>
<feature type="transmembrane region" description="Helical" evidence="1">
    <location>
        <begin position="18"/>
        <end position="35"/>
    </location>
</feature>
<evidence type="ECO:0000313" key="3">
    <source>
        <dbReference type="EMBL" id="GAA4504163.1"/>
    </source>
</evidence>
<keyword evidence="1" id="KW-1133">Transmembrane helix</keyword>
<reference evidence="4" key="1">
    <citation type="journal article" date="2019" name="Int. J. Syst. Evol. Microbiol.">
        <title>The Global Catalogue of Microorganisms (GCM) 10K type strain sequencing project: providing services to taxonomists for standard genome sequencing and annotation.</title>
        <authorList>
            <consortium name="The Broad Institute Genomics Platform"/>
            <consortium name="The Broad Institute Genome Sequencing Center for Infectious Disease"/>
            <person name="Wu L."/>
            <person name="Ma J."/>
        </authorList>
    </citation>
    <scope>NUCLEOTIDE SEQUENCE [LARGE SCALE GENOMIC DNA]</scope>
    <source>
        <strain evidence="4">JCM 17841</strain>
    </source>
</reference>
<feature type="transmembrane region" description="Helical" evidence="1">
    <location>
        <begin position="95"/>
        <end position="114"/>
    </location>
</feature>
<feature type="transmembrane region" description="Helical" evidence="1">
    <location>
        <begin position="215"/>
        <end position="235"/>
    </location>
</feature>
<feature type="transmembrane region" description="Helical" evidence="1">
    <location>
        <begin position="247"/>
        <end position="266"/>
    </location>
</feature>
<feature type="transmembrane region" description="Helical" evidence="1">
    <location>
        <begin position="278"/>
        <end position="302"/>
    </location>
</feature>
<feature type="domain" description="Acyltransferase 3" evidence="2">
    <location>
        <begin position="22"/>
        <end position="353"/>
    </location>
</feature>
<name>A0ABP8QMI6_9BACT</name>
<feature type="transmembrane region" description="Helical" evidence="1">
    <location>
        <begin position="175"/>
        <end position="195"/>
    </location>
</feature>
<dbReference type="Proteomes" id="UP001501243">
    <property type="component" value="Unassembled WGS sequence"/>
</dbReference>
<gene>
    <name evidence="3" type="ORF">GCM10023172_30010</name>
</gene>
<keyword evidence="3" id="KW-0012">Acyltransferase</keyword>
<dbReference type="PANTHER" id="PTHR23028:SF53">
    <property type="entry name" value="ACYL_TRANSF_3 DOMAIN-CONTAINING PROTEIN"/>
    <property type="match status" value="1"/>
</dbReference>
<organism evidence="3 4">
    <name type="scientific">Hymenobacter ginsengisoli</name>
    <dbReference type="NCBI Taxonomy" id="1051626"/>
    <lineage>
        <taxon>Bacteria</taxon>
        <taxon>Pseudomonadati</taxon>
        <taxon>Bacteroidota</taxon>
        <taxon>Cytophagia</taxon>
        <taxon>Cytophagales</taxon>
        <taxon>Hymenobacteraceae</taxon>
        <taxon>Hymenobacter</taxon>
    </lineage>
</organism>